<evidence type="ECO:0000313" key="4">
    <source>
        <dbReference type="Proteomes" id="UP000886998"/>
    </source>
</evidence>
<sequence length="144" mass="16052">MKIIQREAFSRPEDQCLVNLQATMVYRDKSKQDLQKRFKVEYFGLIQLLFLLNDFTSTNIFPFSDSPEAVCLPGSKAAVPITQVMLVVFATVRGGIVINGRNEISPEASPSVNLTVPVTIPDDPGPEERDLGDPSLDKRTIKTR</sequence>
<feature type="compositionally biased region" description="Basic and acidic residues" evidence="1">
    <location>
        <begin position="126"/>
        <end position="144"/>
    </location>
</feature>
<evidence type="ECO:0000313" key="2">
    <source>
        <dbReference type="EMBL" id="GFS58082.1"/>
    </source>
</evidence>
<gene>
    <name evidence="3" type="ORF">TNIN_397201</name>
    <name evidence="2" type="ORF">TNIN_461091</name>
</gene>
<keyword evidence="4" id="KW-1185">Reference proteome</keyword>
<evidence type="ECO:0000256" key="1">
    <source>
        <dbReference type="SAM" id="MobiDB-lite"/>
    </source>
</evidence>
<proteinExistence type="predicted"/>
<reference evidence="2" key="1">
    <citation type="submission" date="2020-08" db="EMBL/GenBank/DDBJ databases">
        <title>Multicomponent nature underlies the extraordinary mechanical properties of spider dragline silk.</title>
        <authorList>
            <person name="Kono N."/>
            <person name="Nakamura H."/>
            <person name="Mori M."/>
            <person name="Yoshida Y."/>
            <person name="Ohtoshi R."/>
            <person name="Malay A.D."/>
            <person name="Moran D.A.P."/>
            <person name="Tomita M."/>
            <person name="Numata K."/>
            <person name="Arakawa K."/>
        </authorList>
    </citation>
    <scope>NUCLEOTIDE SEQUENCE</scope>
</reference>
<dbReference type="OrthoDB" id="6463579at2759"/>
<organism evidence="2 4">
    <name type="scientific">Trichonephila inaurata madagascariensis</name>
    <dbReference type="NCBI Taxonomy" id="2747483"/>
    <lineage>
        <taxon>Eukaryota</taxon>
        <taxon>Metazoa</taxon>
        <taxon>Ecdysozoa</taxon>
        <taxon>Arthropoda</taxon>
        <taxon>Chelicerata</taxon>
        <taxon>Arachnida</taxon>
        <taxon>Araneae</taxon>
        <taxon>Araneomorphae</taxon>
        <taxon>Entelegynae</taxon>
        <taxon>Araneoidea</taxon>
        <taxon>Nephilidae</taxon>
        <taxon>Trichonephila</taxon>
        <taxon>Trichonephila inaurata</taxon>
    </lineage>
</organism>
<dbReference type="AlphaFoldDB" id="A0A8X6IS69"/>
<comment type="caution">
    <text evidence="2">The sequence shown here is derived from an EMBL/GenBank/DDBJ whole genome shotgun (WGS) entry which is preliminary data.</text>
</comment>
<evidence type="ECO:0000313" key="3">
    <source>
        <dbReference type="EMBL" id="GFY55422.1"/>
    </source>
</evidence>
<dbReference type="Proteomes" id="UP000886998">
    <property type="component" value="Unassembled WGS sequence"/>
</dbReference>
<protein>
    <submittedName>
        <fullName evidence="2">Uncharacterized protein</fullName>
    </submittedName>
</protein>
<dbReference type="EMBL" id="BMAV01010384">
    <property type="protein sequence ID" value="GFY55422.1"/>
    <property type="molecule type" value="Genomic_DNA"/>
</dbReference>
<name>A0A8X6IS69_9ARAC</name>
<accession>A0A8X6IS69</accession>
<dbReference type="EMBL" id="BMAV01027302">
    <property type="protein sequence ID" value="GFS58082.1"/>
    <property type="molecule type" value="Genomic_DNA"/>
</dbReference>
<feature type="region of interest" description="Disordered" evidence="1">
    <location>
        <begin position="113"/>
        <end position="144"/>
    </location>
</feature>